<gene>
    <name evidence="3" type="ORF">J2S15_002226</name>
</gene>
<evidence type="ECO:0000259" key="2">
    <source>
        <dbReference type="Pfam" id="PF01370"/>
    </source>
</evidence>
<comment type="caution">
    <text evidence="3">The sequence shown here is derived from an EMBL/GenBank/DDBJ whole genome shotgun (WGS) entry which is preliminary data.</text>
</comment>
<reference evidence="3 4" key="1">
    <citation type="submission" date="2023-07" db="EMBL/GenBank/DDBJ databases">
        <title>Genomic Encyclopedia of Type Strains, Phase IV (KMG-IV): sequencing the most valuable type-strain genomes for metagenomic binning, comparative biology and taxonomic classification.</title>
        <authorList>
            <person name="Goeker M."/>
        </authorList>
    </citation>
    <scope>NUCLEOTIDE SEQUENCE [LARGE SCALE GENOMIC DNA]</scope>
    <source>
        <strain evidence="3 4">DSM 16784</strain>
    </source>
</reference>
<dbReference type="InterPro" id="IPR001509">
    <property type="entry name" value="Epimerase_deHydtase"/>
</dbReference>
<dbReference type="RefSeq" id="WP_307408232.1">
    <property type="nucleotide sequence ID" value="NZ_JAUSUR010000003.1"/>
</dbReference>
<proteinExistence type="inferred from homology"/>
<dbReference type="EMBL" id="JAUSUR010000003">
    <property type="protein sequence ID" value="MDQ0361479.1"/>
    <property type="molecule type" value="Genomic_DNA"/>
</dbReference>
<dbReference type="Gene3D" id="3.40.50.720">
    <property type="entry name" value="NAD(P)-binding Rossmann-like Domain"/>
    <property type="match status" value="1"/>
</dbReference>
<comment type="similarity">
    <text evidence="1">Belongs to the NAD(P)-dependent epimerase/dehydratase family.</text>
</comment>
<evidence type="ECO:0000256" key="1">
    <source>
        <dbReference type="ARBA" id="ARBA00007637"/>
    </source>
</evidence>
<dbReference type="Pfam" id="PF01370">
    <property type="entry name" value="Epimerase"/>
    <property type="match status" value="1"/>
</dbReference>
<name>A0ABU0E3L5_9FIRM</name>
<sequence length="340" mass="39553">MRKVLLVGGKGNISFPIARMLAKDKDVELYLIERTDTDDDLGDHVHRLAADVFNEKNKVKQWIEDISFDCVVNFVIMNKEAAENSVELFANKTKQFIFISTVCVLNHQISCNVDETMEKGNAYYQYGKNKEECEKYFLEQYEKGFPLTIVRPTQTYSGPRIPLSTKGKSCWSVISRMMKGKEVIIHGDGQSVWASTHADDFAPLFYPLIGNPETIGEVYHVMNPESMTWDMIYQELADLLNVEYKPVYISEYLLDHSETYSWKQSIHGDKHFSNIFDISKAKRFCPDYTPKIDIRTGLQMYLDFMESHPEMKVEDPQFDEWSDKVIEKYKKLTEEFVQDI</sequence>
<keyword evidence="4" id="KW-1185">Reference proteome</keyword>
<evidence type="ECO:0000313" key="4">
    <source>
        <dbReference type="Proteomes" id="UP001230220"/>
    </source>
</evidence>
<evidence type="ECO:0000313" key="3">
    <source>
        <dbReference type="EMBL" id="MDQ0361479.1"/>
    </source>
</evidence>
<feature type="domain" description="NAD-dependent epimerase/dehydratase" evidence="2">
    <location>
        <begin position="4"/>
        <end position="219"/>
    </location>
</feature>
<dbReference type="Proteomes" id="UP001230220">
    <property type="component" value="Unassembled WGS sequence"/>
</dbReference>
<accession>A0ABU0E3L5</accession>
<organism evidence="3 4">
    <name type="scientific">Breznakia pachnodae</name>
    <dbReference type="NCBI Taxonomy" id="265178"/>
    <lineage>
        <taxon>Bacteria</taxon>
        <taxon>Bacillati</taxon>
        <taxon>Bacillota</taxon>
        <taxon>Erysipelotrichia</taxon>
        <taxon>Erysipelotrichales</taxon>
        <taxon>Erysipelotrichaceae</taxon>
        <taxon>Breznakia</taxon>
    </lineage>
</organism>
<dbReference type="SUPFAM" id="SSF51735">
    <property type="entry name" value="NAD(P)-binding Rossmann-fold domains"/>
    <property type="match status" value="1"/>
</dbReference>
<dbReference type="InterPro" id="IPR036291">
    <property type="entry name" value="NAD(P)-bd_dom_sf"/>
</dbReference>
<protein>
    <submittedName>
        <fullName evidence="3">Nucleoside-diphosphate-sugar epimerase</fullName>
    </submittedName>
</protein>
<dbReference type="PANTHER" id="PTHR43000">
    <property type="entry name" value="DTDP-D-GLUCOSE 4,6-DEHYDRATASE-RELATED"/>
    <property type="match status" value="1"/>
</dbReference>